<evidence type="ECO:0000256" key="2">
    <source>
        <dbReference type="ARBA" id="ARBA00022692"/>
    </source>
</evidence>
<feature type="transmembrane region" description="Helical" evidence="5">
    <location>
        <begin position="124"/>
        <end position="141"/>
    </location>
</feature>
<evidence type="ECO:0000313" key="7">
    <source>
        <dbReference type="EMBL" id="MBP1855901.1"/>
    </source>
</evidence>
<evidence type="ECO:0000256" key="5">
    <source>
        <dbReference type="SAM" id="Phobius"/>
    </source>
</evidence>
<dbReference type="PANTHER" id="PTHR10846:SF8">
    <property type="entry name" value="INNER MEMBRANE PROTEIN YRBG"/>
    <property type="match status" value="1"/>
</dbReference>
<name>A0ABS4ED86_9FIRM</name>
<evidence type="ECO:0000256" key="4">
    <source>
        <dbReference type="ARBA" id="ARBA00023136"/>
    </source>
</evidence>
<dbReference type="RefSeq" id="WP_209457288.1">
    <property type="nucleotide sequence ID" value="NZ_BAAACS010000019.1"/>
</dbReference>
<dbReference type="PANTHER" id="PTHR10846">
    <property type="entry name" value="SODIUM/POTASSIUM/CALCIUM EXCHANGER"/>
    <property type="match status" value="1"/>
</dbReference>
<keyword evidence="4 5" id="KW-0472">Membrane</keyword>
<feature type="transmembrane region" description="Helical" evidence="5">
    <location>
        <begin position="182"/>
        <end position="204"/>
    </location>
</feature>
<dbReference type="InterPro" id="IPR004837">
    <property type="entry name" value="NaCa_Exmemb"/>
</dbReference>
<feature type="domain" description="Sodium/calcium exchanger membrane region" evidence="6">
    <location>
        <begin position="4"/>
        <end position="143"/>
    </location>
</feature>
<feature type="transmembrane region" description="Helical" evidence="5">
    <location>
        <begin position="251"/>
        <end position="271"/>
    </location>
</feature>
<feature type="domain" description="Sodium/calcium exchanger membrane region" evidence="6">
    <location>
        <begin position="188"/>
        <end position="326"/>
    </location>
</feature>
<comment type="caution">
    <text evidence="7">The sequence shown here is derived from an EMBL/GenBank/DDBJ whole genome shotgun (WGS) entry which is preliminary data.</text>
</comment>
<feature type="transmembrane region" description="Helical" evidence="5">
    <location>
        <begin position="210"/>
        <end position="230"/>
    </location>
</feature>
<dbReference type="EMBL" id="JAGGJX010000005">
    <property type="protein sequence ID" value="MBP1855901.1"/>
    <property type="molecule type" value="Genomic_DNA"/>
</dbReference>
<comment type="subcellular location">
    <subcellularLocation>
        <location evidence="1">Membrane</location>
        <topology evidence="1">Multi-pass membrane protein</topology>
    </subcellularLocation>
</comment>
<reference evidence="7 8" key="1">
    <citation type="submission" date="2021-03" db="EMBL/GenBank/DDBJ databases">
        <title>Genomic Encyclopedia of Type Strains, Phase IV (KMG-IV): sequencing the most valuable type-strain genomes for metagenomic binning, comparative biology and taxonomic classification.</title>
        <authorList>
            <person name="Goeker M."/>
        </authorList>
    </citation>
    <scope>NUCLEOTIDE SEQUENCE [LARGE SCALE GENOMIC DNA]</scope>
    <source>
        <strain evidence="7 8">DSM 1289</strain>
    </source>
</reference>
<dbReference type="Pfam" id="PF01699">
    <property type="entry name" value="Na_Ca_ex"/>
    <property type="match status" value="2"/>
</dbReference>
<evidence type="ECO:0000259" key="6">
    <source>
        <dbReference type="Pfam" id="PF01699"/>
    </source>
</evidence>
<dbReference type="InterPro" id="IPR004481">
    <property type="entry name" value="K/Na/Ca-exchanger"/>
</dbReference>
<dbReference type="Proteomes" id="UP000767291">
    <property type="component" value="Unassembled WGS sequence"/>
</dbReference>
<feature type="transmembrane region" description="Helical" evidence="5">
    <location>
        <begin position="101"/>
        <end position="118"/>
    </location>
</feature>
<evidence type="ECO:0000256" key="1">
    <source>
        <dbReference type="ARBA" id="ARBA00004141"/>
    </source>
</evidence>
<evidence type="ECO:0000256" key="3">
    <source>
        <dbReference type="ARBA" id="ARBA00022989"/>
    </source>
</evidence>
<sequence>MFLIIVLFIIGFVLITKGADIFINCTVEIGRRTNISEIVLGATIVSFATTLPEFTVSVFASLDGHTTMSMGNAVGSIICNTGLALGLVVSLSPFKVDRDMFVHRAVLLILSLVVFLVLGIDGEIGRGDSAILLLMFAYYMYSNYKGVKNPKGIKSREIMGRYSRHLKRNENKINVEFCIKDIIRIGSLFIIGLIMMIIGSRLLINSGVKIAIFMGIPHAIVSLTVIALGTSLPELVSSLTAIRKNHHSISVGNIIGANTLNLLCVIGVSAIPNRLPILSQNRLLDFPFMILLIFILVIPTLLKNKMYRIQGIAMLSTYIIYLGTLYVMYII</sequence>
<evidence type="ECO:0000313" key="8">
    <source>
        <dbReference type="Proteomes" id="UP000767291"/>
    </source>
</evidence>
<feature type="transmembrane region" description="Helical" evidence="5">
    <location>
        <begin position="283"/>
        <end position="302"/>
    </location>
</feature>
<feature type="transmembrane region" description="Helical" evidence="5">
    <location>
        <begin position="309"/>
        <end position="329"/>
    </location>
</feature>
<organism evidence="7 8">
    <name type="scientific">Metaclostridioides mangenotii</name>
    <dbReference type="NCBI Taxonomy" id="1540"/>
    <lineage>
        <taxon>Bacteria</taxon>
        <taxon>Bacillati</taxon>
        <taxon>Bacillota</taxon>
        <taxon>Clostridia</taxon>
        <taxon>Peptostreptococcales</taxon>
        <taxon>Peptostreptococcaceae</taxon>
        <taxon>Metaclostridioides</taxon>
    </lineage>
</organism>
<accession>A0ABS4ED86</accession>
<dbReference type="NCBIfam" id="TIGR00367">
    <property type="entry name" value="calcium/sodium antiporter"/>
    <property type="match status" value="1"/>
</dbReference>
<keyword evidence="3 5" id="KW-1133">Transmembrane helix</keyword>
<feature type="transmembrane region" description="Helical" evidence="5">
    <location>
        <begin position="73"/>
        <end position="94"/>
    </location>
</feature>
<keyword evidence="8" id="KW-1185">Reference proteome</keyword>
<dbReference type="InterPro" id="IPR044880">
    <property type="entry name" value="NCX_ion-bd_dom_sf"/>
</dbReference>
<gene>
    <name evidence="7" type="ORF">J2Z43_002302</name>
</gene>
<protein>
    <submittedName>
        <fullName evidence="7">Cation:H+ antiporter</fullName>
    </submittedName>
</protein>
<proteinExistence type="predicted"/>
<keyword evidence="2 5" id="KW-0812">Transmembrane</keyword>
<dbReference type="Gene3D" id="1.20.1420.30">
    <property type="entry name" value="NCX, central ion-binding region"/>
    <property type="match status" value="2"/>
</dbReference>